<protein>
    <submittedName>
        <fullName evidence="1">Uncharacterized protein</fullName>
    </submittedName>
</protein>
<evidence type="ECO:0000313" key="1">
    <source>
        <dbReference type="EMBL" id="XCG49357.1"/>
    </source>
</evidence>
<sequence>MDTRDLVGHCIELRATSGFLIGVWSAAFIIYKGDDHTVFHTAATDDFLPLKLHFDEIADSQDGFGFRI</sequence>
<proteinExistence type="predicted"/>
<reference evidence="1" key="1">
    <citation type="submission" date="2024-06" db="EMBL/GenBank/DDBJ databases">
        <title>Mesorhizobium karijinii sp. nov., a symbiont of the iconic Swainsona formosa from arid Australia.</title>
        <authorList>
            <person name="Hill Y.J."/>
            <person name="Watkin E.L.J."/>
            <person name="O'Hara G.W."/>
            <person name="Terpolilli J."/>
            <person name="Tye M.L."/>
            <person name="Kohlmeier M.G."/>
        </authorList>
    </citation>
    <scope>NUCLEOTIDE SEQUENCE</scope>
    <source>
        <strain evidence="1">WSM2240</strain>
    </source>
</reference>
<accession>A0AAU8CR89</accession>
<organism evidence="1">
    <name type="scientific">Mesorhizobium sp. WSM2240</name>
    <dbReference type="NCBI Taxonomy" id="3228851"/>
    <lineage>
        <taxon>Bacteria</taxon>
        <taxon>Pseudomonadati</taxon>
        <taxon>Pseudomonadota</taxon>
        <taxon>Alphaproteobacteria</taxon>
        <taxon>Hyphomicrobiales</taxon>
        <taxon>Phyllobacteriaceae</taxon>
        <taxon>Mesorhizobium</taxon>
    </lineage>
</organism>
<dbReference type="EMBL" id="CP159253">
    <property type="protein sequence ID" value="XCG49357.1"/>
    <property type="molecule type" value="Genomic_DNA"/>
</dbReference>
<name>A0AAU8CR89_9HYPH</name>
<dbReference type="AlphaFoldDB" id="A0AAU8CR89"/>
<gene>
    <name evidence="1" type="ORF">ABVK50_01580</name>
</gene>
<dbReference type="RefSeq" id="WP_353643108.1">
    <property type="nucleotide sequence ID" value="NZ_CP159253.1"/>
</dbReference>